<name>A0A1X6WTS3_9MICO</name>
<dbReference type="AlphaFoldDB" id="A0A1X6WTS3"/>
<evidence type="ECO:0000313" key="5">
    <source>
        <dbReference type="Proteomes" id="UP000196581"/>
    </source>
</evidence>
<comment type="similarity">
    <text evidence="1">Belongs to the bacterial solute-binding protein 7 family.</text>
</comment>
<reference evidence="5" key="1">
    <citation type="submission" date="2017-02" db="EMBL/GenBank/DDBJ databases">
        <authorList>
            <person name="Dridi B."/>
        </authorList>
    </citation>
    <scope>NUCLEOTIDE SEQUENCE [LARGE SCALE GENOMIC DNA]</scope>
    <source>
        <strain evidence="5">B Co 03.10</strain>
    </source>
</reference>
<keyword evidence="5" id="KW-1185">Reference proteome</keyword>
<keyword evidence="3" id="KW-0732">Signal</keyword>
<dbReference type="InterPro" id="IPR038404">
    <property type="entry name" value="TRAP_DctP_sf"/>
</dbReference>
<dbReference type="Proteomes" id="UP000196581">
    <property type="component" value="Unassembled WGS sequence"/>
</dbReference>
<proteinExistence type="inferred from homology"/>
<organism evidence="4 5">
    <name type="scientific">Brevibacterium yomogidense</name>
    <dbReference type="NCBI Taxonomy" id="946573"/>
    <lineage>
        <taxon>Bacteria</taxon>
        <taxon>Bacillati</taxon>
        <taxon>Actinomycetota</taxon>
        <taxon>Actinomycetes</taxon>
        <taxon>Micrococcales</taxon>
        <taxon>Brevibacteriaceae</taxon>
        <taxon>Brevibacterium</taxon>
    </lineage>
</organism>
<dbReference type="RefSeq" id="WP_087003028.1">
    <property type="nucleotide sequence ID" value="NZ_FWFF01000001.1"/>
</dbReference>
<dbReference type="PANTHER" id="PTHR33376">
    <property type="match status" value="1"/>
</dbReference>
<keyword evidence="2" id="KW-0813">Transport</keyword>
<dbReference type="Gene3D" id="3.40.190.170">
    <property type="entry name" value="Bacterial extracellular solute-binding protein, family 7"/>
    <property type="match status" value="1"/>
</dbReference>
<evidence type="ECO:0000313" key="4">
    <source>
        <dbReference type="EMBL" id="SLM88467.1"/>
    </source>
</evidence>
<evidence type="ECO:0000256" key="3">
    <source>
        <dbReference type="ARBA" id="ARBA00022729"/>
    </source>
</evidence>
<dbReference type="GO" id="GO:0055085">
    <property type="term" value="P:transmembrane transport"/>
    <property type="evidence" value="ECO:0007669"/>
    <property type="project" value="InterPro"/>
</dbReference>
<evidence type="ECO:0000256" key="2">
    <source>
        <dbReference type="ARBA" id="ARBA00022448"/>
    </source>
</evidence>
<dbReference type="Pfam" id="PF03480">
    <property type="entry name" value="DctP"/>
    <property type="match status" value="1"/>
</dbReference>
<dbReference type="EMBL" id="FWFF01000001">
    <property type="protein sequence ID" value="SLM88467.1"/>
    <property type="molecule type" value="Genomic_DNA"/>
</dbReference>
<gene>
    <name evidence="4" type="ORF">FM105_00380</name>
</gene>
<evidence type="ECO:0000256" key="1">
    <source>
        <dbReference type="ARBA" id="ARBA00009023"/>
    </source>
</evidence>
<accession>A0A1X6WTS3</accession>
<dbReference type="InterPro" id="IPR018389">
    <property type="entry name" value="DctP_fam"/>
</dbReference>
<sequence>MLPHGPLPAVLATTGIVPLLLLTGCAGSVGTENGSAGGEGFGYGASQQDVDAVIDDLEPVTLVYQPSATSPDTPSAVSGHAFAEAIEERSGGKITLDTVWGQAIAGYPEIDDALADGRVDISYHVPIYDPAAYPAIDAYNKLTQYSSAAPLTGEAISQAMMSEAAWNDPQLIEQYDEKGLTPLSPLLSSGDYWMACNAESSGPGDWDGRQIRIGGTAQGPIAESIGASPVSMEYGETFEALQRNTVDCTFVQGQVAGSTGLLEVAPHVSLFEGERMTGGATAAHVAGSRFQELPLAYQQIIFDAGVTMFHGQLASTMDSSLQSVKDVKAADGSFSAIAPEVQETMEGTQEELVDGLIEDGRIDEDIREQLTGSAEKWTGIVEELGYEDGGELQDLDEWYEVDSVDFRPLGERVFEEASLAHRPE</sequence>
<dbReference type="PANTHER" id="PTHR33376:SF7">
    <property type="entry name" value="C4-DICARBOXYLATE-BINDING PROTEIN DCTB"/>
    <property type="match status" value="1"/>
</dbReference>
<protein>
    <submittedName>
        <fullName evidence="4">TRAP-type C4-dicarboxylate transport system, periplasmic component</fullName>
    </submittedName>
</protein>